<keyword evidence="7 8" id="KW-0472">Membrane</keyword>
<evidence type="ECO:0000256" key="1">
    <source>
        <dbReference type="ARBA" id="ARBA00004651"/>
    </source>
</evidence>
<evidence type="ECO:0000256" key="4">
    <source>
        <dbReference type="ARBA" id="ARBA00022519"/>
    </source>
</evidence>
<dbReference type="PANTHER" id="PTHR32196">
    <property type="entry name" value="ABC TRANSPORTER PERMEASE PROTEIN YPHD-RELATED-RELATED"/>
    <property type="match status" value="1"/>
</dbReference>
<evidence type="ECO:0000256" key="8">
    <source>
        <dbReference type="SAM" id="Phobius"/>
    </source>
</evidence>
<dbReference type="EMBL" id="VBAN01000390">
    <property type="protein sequence ID" value="TMI78726.1"/>
    <property type="molecule type" value="Genomic_DNA"/>
</dbReference>
<evidence type="ECO:0000256" key="5">
    <source>
        <dbReference type="ARBA" id="ARBA00022692"/>
    </source>
</evidence>
<evidence type="ECO:0000256" key="6">
    <source>
        <dbReference type="ARBA" id="ARBA00022989"/>
    </source>
</evidence>
<dbReference type="Pfam" id="PF02653">
    <property type="entry name" value="BPD_transp_2"/>
    <property type="match status" value="1"/>
</dbReference>
<keyword evidence="5 8" id="KW-0812">Transmembrane</keyword>
<dbReference type="Proteomes" id="UP000318093">
    <property type="component" value="Unassembled WGS sequence"/>
</dbReference>
<dbReference type="PANTHER" id="PTHR32196:SF21">
    <property type="entry name" value="ABC TRANSPORTER PERMEASE PROTEIN YPHD-RELATED"/>
    <property type="match status" value="1"/>
</dbReference>
<gene>
    <name evidence="9" type="ORF">E6H03_11555</name>
</gene>
<dbReference type="InterPro" id="IPR001851">
    <property type="entry name" value="ABC_transp_permease"/>
</dbReference>
<feature type="transmembrane region" description="Helical" evidence="8">
    <location>
        <begin position="34"/>
        <end position="55"/>
    </location>
</feature>
<protein>
    <submittedName>
        <fullName evidence="9">ABC transporter permease</fullName>
    </submittedName>
</protein>
<accession>A0A537J6N8</accession>
<feature type="transmembrane region" description="Helical" evidence="8">
    <location>
        <begin position="93"/>
        <end position="114"/>
    </location>
</feature>
<evidence type="ECO:0000313" key="9">
    <source>
        <dbReference type="EMBL" id="TMI78726.1"/>
    </source>
</evidence>
<evidence type="ECO:0000313" key="10">
    <source>
        <dbReference type="Proteomes" id="UP000318093"/>
    </source>
</evidence>
<evidence type="ECO:0000256" key="7">
    <source>
        <dbReference type="ARBA" id="ARBA00023136"/>
    </source>
</evidence>
<name>A0A537J6N8_9BACT</name>
<feature type="transmembrane region" description="Helical" evidence="8">
    <location>
        <begin position="121"/>
        <end position="139"/>
    </location>
</feature>
<evidence type="ECO:0000256" key="3">
    <source>
        <dbReference type="ARBA" id="ARBA00022475"/>
    </source>
</evidence>
<feature type="transmembrane region" description="Helical" evidence="8">
    <location>
        <begin position="159"/>
        <end position="184"/>
    </location>
</feature>
<keyword evidence="6 8" id="KW-1133">Transmembrane helix</keyword>
<organism evidence="9 10">
    <name type="scientific">Candidatus Segetimicrobium genomatis</name>
    <dbReference type="NCBI Taxonomy" id="2569760"/>
    <lineage>
        <taxon>Bacteria</taxon>
        <taxon>Bacillati</taxon>
        <taxon>Candidatus Sysuimicrobiota</taxon>
        <taxon>Candidatus Sysuimicrobiia</taxon>
        <taxon>Candidatus Sysuimicrobiales</taxon>
        <taxon>Candidatus Segetimicrobiaceae</taxon>
        <taxon>Candidatus Segetimicrobium</taxon>
    </lineage>
</organism>
<proteinExistence type="predicted"/>
<dbReference type="GO" id="GO:0022857">
    <property type="term" value="F:transmembrane transporter activity"/>
    <property type="evidence" value="ECO:0007669"/>
    <property type="project" value="InterPro"/>
</dbReference>
<keyword evidence="3" id="KW-1003">Cell membrane</keyword>
<keyword evidence="2" id="KW-0813">Transport</keyword>
<comment type="subcellular location">
    <subcellularLocation>
        <location evidence="1">Cell membrane</location>
        <topology evidence="1">Multi-pass membrane protein</topology>
    </subcellularLocation>
</comment>
<feature type="transmembrane region" description="Helical" evidence="8">
    <location>
        <begin position="215"/>
        <end position="233"/>
    </location>
</feature>
<dbReference type="AlphaFoldDB" id="A0A537J6N8"/>
<reference evidence="9 10" key="1">
    <citation type="journal article" date="2019" name="Nat. Microbiol.">
        <title>Mediterranean grassland soil C-N compound turnover is dependent on rainfall and depth, and is mediated by genomically divergent microorganisms.</title>
        <authorList>
            <person name="Diamond S."/>
            <person name="Andeer P.F."/>
            <person name="Li Z."/>
            <person name="Crits-Christoph A."/>
            <person name="Burstein D."/>
            <person name="Anantharaman K."/>
            <person name="Lane K.R."/>
            <person name="Thomas B.C."/>
            <person name="Pan C."/>
            <person name="Northen T.R."/>
            <person name="Banfield J.F."/>
        </authorList>
    </citation>
    <scope>NUCLEOTIDE SEQUENCE [LARGE SCALE GENOMIC DNA]</scope>
    <source>
        <strain evidence="9">NP_6</strain>
    </source>
</reference>
<keyword evidence="4" id="KW-0997">Cell inner membrane</keyword>
<dbReference type="GO" id="GO:0005886">
    <property type="term" value="C:plasma membrane"/>
    <property type="evidence" value="ECO:0007669"/>
    <property type="project" value="UniProtKB-SubCell"/>
</dbReference>
<comment type="caution">
    <text evidence="9">The sequence shown here is derived from an EMBL/GenBank/DDBJ whole genome shotgun (WGS) entry which is preliminary data.</text>
</comment>
<evidence type="ECO:0000256" key="2">
    <source>
        <dbReference type="ARBA" id="ARBA00022448"/>
    </source>
</evidence>
<sequence>MRSWEEMRSAMGTRAVTKASPSRIFPGELRWERVGLLAAFLAMLGTYSSALLFLAGGQTVAILSAGLDLSQGSVVSLVSVVTAANIIQHGLIAGSLLGLAAGTLAGLINGLFVGKARIQPFIVTLGMFYVASGAAMTYVNGSAVFGVPDPARSQWFWFGGGYIGGLPTPVLLAAFGLAALHYVVTRTQFGRHVYALGGSEQVAVLSGINVARVKVWVYTLSGFMAAFGGYILSARVISGQPLLGAGSLLLQSI</sequence>
<dbReference type="CDD" id="cd06579">
    <property type="entry name" value="TM_PBP1_transp_AraH_like"/>
    <property type="match status" value="1"/>
</dbReference>